<evidence type="ECO:0000313" key="8">
    <source>
        <dbReference type="Proteomes" id="UP000663888"/>
    </source>
</evidence>
<comment type="caution">
    <text evidence="7">The sequence shown here is derived from an EMBL/GenBank/DDBJ whole genome shotgun (WGS) entry which is preliminary data.</text>
</comment>
<dbReference type="Gene3D" id="3.30.40.10">
    <property type="entry name" value="Zinc/RING finger domain, C3HC4 (zinc finger)"/>
    <property type="match status" value="1"/>
</dbReference>
<feature type="transmembrane region" description="Helical" evidence="5">
    <location>
        <begin position="178"/>
        <end position="200"/>
    </location>
</feature>
<proteinExistence type="predicted"/>
<dbReference type="InterPro" id="IPR013083">
    <property type="entry name" value="Znf_RING/FYVE/PHD"/>
</dbReference>
<dbReference type="PANTHER" id="PTHR10782:SF4">
    <property type="entry name" value="TONALLI, ISOFORM E"/>
    <property type="match status" value="1"/>
</dbReference>
<name>A0A8H3CCN4_9AGAM</name>
<keyword evidence="2 4" id="KW-0863">Zinc-finger</keyword>
<evidence type="ECO:0000256" key="4">
    <source>
        <dbReference type="PROSITE-ProRule" id="PRU00452"/>
    </source>
</evidence>
<reference evidence="7" key="1">
    <citation type="submission" date="2021-01" db="EMBL/GenBank/DDBJ databases">
        <authorList>
            <person name="Kaushik A."/>
        </authorList>
    </citation>
    <scope>NUCLEOTIDE SEQUENCE</scope>
    <source>
        <strain evidence="7">AG4-R118</strain>
    </source>
</reference>
<dbReference type="Pfam" id="PF02891">
    <property type="entry name" value="zf-MIZ"/>
    <property type="match status" value="1"/>
</dbReference>
<dbReference type="GO" id="GO:0000785">
    <property type="term" value="C:chromatin"/>
    <property type="evidence" value="ECO:0007669"/>
    <property type="project" value="TreeGrafter"/>
</dbReference>
<dbReference type="Proteomes" id="UP000663888">
    <property type="component" value="Unassembled WGS sequence"/>
</dbReference>
<gene>
    <name evidence="7" type="ORF">RDB_LOCUS124962</name>
</gene>
<evidence type="ECO:0000256" key="5">
    <source>
        <dbReference type="SAM" id="Phobius"/>
    </source>
</evidence>
<keyword evidence="1" id="KW-0479">Metal-binding</keyword>
<dbReference type="AlphaFoldDB" id="A0A8H3CCN4"/>
<dbReference type="GO" id="GO:0016925">
    <property type="term" value="P:protein sumoylation"/>
    <property type="evidence" value="ECO:0007669"/>
    <property type="project" value="TreeGrafter"/>
</dbReference>
<keyword evidence="5" id="KW-0472">Membrane</keyword>
<accession>A0A8H3CCN4</accession>
<organism evidence="7 8">
    <name type="scientific">Rhizoctonia solani</name>
    <dbReference type="NCBI Taxonomy" id="456999"/>
    <lineage>
        <taxon>Eukaryota</taxon>
        <taxon>Fungi</taxon>
        <taxon>Dikarya</taxon>
        <taxon>Basidiomycota</taxon>
        <taxon>Agaricomycotina</taxon>
        <taxon>Agaricomycetes</taxon>
        <taxon>Cantharellales</taxon>
        <taxon>Ceratobasidiaceae</taxon>
        <taxon>Rhizoctonia</taxon>
    </lineage>
</organism>
<dbReference type="GO" id="GO:0008270">
    <property type="term" value="F:zinc ion binding"/>
    <property type="evidence" value="ECO:0007669"/>
    <property type="project" value="UniProtKB-KW"/>
</dbReference>
<evidence type="ECO:0000256" key="1">
    <source>
        <dbReference type="ARBA" id="ARBA00022723"/>
    </source>
</evidence>
<dbReference type="GO" id="GO:0061665">
    <property type="term" value="F:SUMO ligase activity"/>
    <property type="evidence" value="ECO:0007669"/>
    <property type="project" value="TreeGrafter"/>
</dbReference>
<evidence type="ECO:0000313" key="7">
    <source>
        <dbReference type="EMBL" id="CAE6481116.1"/>
    </source>
</evidence>
<protein>
    <recommendedName>
        <fullName evidence="6">SP-RING-type domain-containing protein</fullName>
    </recommendedName>
</protein>
<dbReference type="InterPro" id="IPR004181">
    <property type="entry name" value="Znf_MIZ"/>
</dbReference>
<dbReference type="SUPFAM" id="SSF57850">
    <property type="entry name" value="RING/U-box"/>
    <property type="match status" value="1"/>
</dbReference>
<dbReference type="EMBL" id="CAJMWX010001328">
    <property type="protein sequence ID" value="CAE6481116.1"/>
    <property type="molecule type" value="Genomic_DNA"/>
</dbReference>
<feature type="domain" description="SP-RING-type" evidence="6">
    <location>
        <begin position="31"/>
        <end position="121"/>
    </location>
</feature>
<keyword evidence="5" id="KW-1133">Transmembrane helix</keyword>
<keyword evidence="5" id="KW-0812">Transmembrane</keyword>
<sequence>MNNRKITKEIRQLRRITLTEVKQSIIRSMANNPDVEAQHQSLSLRCPISETRIINPCRFTGCDHYQCFDATAFLSSLDTDEQSADAKLRCPICEQEAPRKTLAVDLYFESILRRVAATVDEVYLQPDGGWRTGDGQVTSPPMSPSTAPTHMSLGEAVQTATRGDHPGPIVVQMNLGTFFCIFFFFIICFTGLSLALLSAWSKLPIWLYVL</sequence>
<dbReference type="PANTHER" id="PTHR10782">
    <property type="entry name" value="ZINC FINGER MIZ DOMAIN-CONTAINING PROTEIN"/>
    <property type="match status" value="1"/>
</dbReference>
<evidence type="ECO:0000256" key="3">
    <source>
        <dbReference type="ARBA" id="ARBA00022833"/>
    </source>
</evidence>
<dbReference type="PROSITE" id="PS51044">
    <property type="entry name" value="ZF_SP_RING"/>
    <property type="match status" value="1"/>
</dbReference>
<keyword evidence="3" id="KW-0862">Zinc</keyword>
<evidence type="ECO:0000259" key="6">
    <source>
        <dbReference type="PROSITE" id="PS51044"/>
    </source>
</evidence>
<evidence type="ECO:0000256" key="2">
    <source>
        <dbReference type="ARBA" id="ARBA00022771"/>
    </source>
</evidence>